<accession>A0AAJ0AD86</accession>
<protein>
    <recommendedName>
        <fullName evidence="3">UDP-glucoronosyl and UDP-glucosyl transferase</fullName>
    </recommendedName>
</protein>
<dbReference type="Gene3D" id="3.40.50.2000">
    <property type="entry name" value="Glycogen Phosphorylase B"/>
    <property type="match status" value="1"/>
</dbReference>
<keyword evidence="2" id="KW-1185">Reference proteome</keyword>
<sequence length="498" mass="55071">MMLLPLARIGSWLQPCRRRKSHGEISRKANRRVHYADCDPVNDIEHLPPVIGKNNTVLFVANVEHDLSNVQVATVFSLLERHPGITVHFASWSKIKPKIERISDYARKKTPQTHPAIFHELPGRNSSLSWMQPPGVAGLKGLNKDMAQFILPWSGKDHLPIYESVRALIRYIDPALVVLDMFHRPGMDATRGDGRLHAILSPNVLADCFNGDQPWLKGFWKFSAIGSGHDFPVPWRDIPTNIYQMGSFAWTMMFNAELNERRKFLASHGLQDPINFFNIHQPGKGAFITQHTAVAAIPLDVVPANVTATGPIVISIASVEEQDPELAAWLAMAPTVLSARDMAGALKIVMERTDVQVLWKLNRAASLKASDWKPLWLTVNPTALLETGNIIVSVHHGGANCYHEAIDTGVPQLILPAWLDLYNYAARGEAIEIGVWGNKQSAPGFSLIELSNAFLKLVDGGSTSLLMSQNAKKIQGTLYRPGRDVAADEIARLAALGY</sequence>
<comment type="caution">
    <text evidence="1">The sequence shown here is derived from an EMBL/GenBank/DDBJ whole genome shotgun (WGS) entry which is preliminary data.</text>
</comment>
<dbReference type="AlphaFoldDB" id="A0AAJ0AD86"/>
<proteinExistence type="predicted"/>
<dbReference type="Proteomes" id="UP001224890">
    <property type="component" value="Unassembled WGS sequence"/>
</dbReference>
<gene>
    <name evidence="1" type="ORF">BDP55DRAFT_752067</name>
</gene>
<evidence type="ECO:0000313" key="2">
    <source>
        <dbReference type="Proteomes" id="UP001224890"/>
    </source>
</evidence>
<dbReference type="GeneID" id="85465177"/>
<dbReference type="RefSeq" id="XP_060425778.1">
    <property type="nucleotide sequence ID" value="XM_060580651.1"/>
</dbReference>
<reference evidence="1" key="1">
    <citation type="submission" date="2021-06" db="EMBL/GenBank/DDBJ databases">
        <title>Comparative genomics, transcriptomics and evolutionary studies reveal genomic signatures of adaptation to plant cell wall in hemibiotrophic fungi.</title>
        <authorList>
            <consortium name="DOE Joint Genome Institute"/>
            <person name="Baroncelli R."/>
            <person name="Diaz J.F."/>
            <person name="Benocci T."/>
            <person name="Peng M."/>
            <person name="Battaglia E."/>
            <person name="Haridas S."/>
            <person name="Andreopoulos W."/>
            <person name="Labutti K."/>
            <person name="Pangilinan J."/>
            <person name="Floch G.L."/>
            <person name="Makela M.R."/>
            <person name="Henrissat B."/>
            <person name="Grigoriev I.V."/>
            <person name="Crouch J.A."/>
            <person name="De Vries R.P."/>
            <person name="Sukno S.A."/>
            <person name="Thon M.R."/>
        </authorList>
    </citation>
    <scope>NUCLEOTIDE SEQUENCE</scope>
    <source>
        <strain evidence="1">CBS 193.32</strain>
    </source>
</reference>
<evidence type="ECO:0008006" key="3">
    <source>
        <dbReference type="Google" id="ProtNLM"/>
    </source>
</evidence>
<name>A0AAJ0AD86_9PEZI</name>
<evidence type="ECO:0000313" key="1">
    <source>
        <dbReference type="EMBL" id="KAK1671775.1"/>
    </source>
</evidence>
<organism evidence="1 2">
    <name type="scientific">Colletotrichum godetiae</name>
    <dbReference type="NCBI Taxonomy" id="1209918"/>
    <lineage>
        <taxon>Eukaryota</taxon>
        <taxon>Fungi</taxon>
        <taxon>Dikarya</taxon>
        <taxon>Ascomycota</taxon>
        <taxon>Pezizomycotina</taxon>
        <taxon>Sordariomycetes</taxon>
        <taxon>Hypocreomycetidae</taxon>
        <taxon>Glomerellales</taxon>
        <taxon>Glomerellaceae</taxon>
        <taxon>Colletotrichum</taxon>
        <taxon>Colletotrichum acutatum species complex</taxon>
    </lineage>
</organism>
<dbReference type="EMBL" id="JAHMHR010000043">
    <property type="protein sequence ID" value="KAK1671775.1"/>
    <property type="molecule type" value="Genomic_DNA"/>
</dbReference>
<dbReference type="SUPFAM" id="SSF53756">
    <property type="entry name" value="UDP-Glycosyltransferase/glycogen phosphorylase"/>
    <property type="match status" value="1"/>
</dbReference>